<dbReference type="InterPro" id="IPR000917">
    <property type="entry name" value="Sulfatase_N"/>
</dbReference>
<dbReference type="Gene3D" id="3.30.1120.10">
    <property type="match status" value="1"/>
</dbReference>
<dbReference type="InterPro" id="IPR017850">
    <property type="entry name" value="Alkaline_phosphatase_core_sf"/>
</dbReference>
<evidence type="ECO:0000256" key="1">
    <source>
        <dbReference type="ARBA" id="ARBA00008779"/>
    </source>
</evidence>
<dbReference type="Pfam" id="PF00884">
    <property type="entry name" value="Sulfatase"/>
    <property type="match status" value="1"/>
</dbReference>
<accession>A0ABU5HGX6</accession>
<evidence type="ECO:0000313" key="5">
    <source>
        <dbReference type="Proteomes" id="UP001291309"/>
    </source>
</evidence>
<reference evidence="4 5" key="1">
    <citation type="submission" date="2023-12" db="EMBL/GenBank/DDBJ databases">
        <title>the genome sequence of Hyalangium sp. s54d21.</title>
        <authorList>
            <person name="Zhang X."/>
        </authorList>
    </citation>
    <scope>NUCLEOTIDE SEQUENCE [LARGE SCALE GENOMIC DNA]</scope>
    <source>
        <strain evidence="5">s54d21</strain>
    </source>
</reference>
<dbReference type="EMBL" id="JAXIVS010000022">
    <property type="protein sequence ID" value="MDY7232714.1"/>
    <property type="molecule type" value="Genomic_DNA"/>
</dbReference>
<comment type="similarity">
    <text evidence="1">Belongs to the sulfatase family.</text>
</comment>
<feature type="domain" description="Sulfatase N-terminal" evidence="3">
    <location>
        <begin position="12"/>
        <end position="465"/>
    </location>
</feature>
<dbReference type="Proteomes" id="UP001291309">
    <property type="component" value="Unassembled WGS sequence"/>
</dbReference>
<gene>
    <name evidence="4" type="ORF">SYV04_40385</name>
</gene>
<evidence type="ECO:0000259" key="3">
    <source>
        <dbReference type="Pfam" id="PF00884"/>
    </source>
</evidence>
<protein>
    <submittedName>
        <fullName evidence="4">Sulfatase-like hydrolase/transferase</fullName>
    </submittedName>
</protein>
<comment type="caution">
    <text evidence="4">The sequence shown here is derived from an EMBL/GenBank/DDBJ whole genome shotgun (WGS) entry which is preliminary data.</text>
</comment>
<dbReference type="PANTHER" id="PTHR42693">
    <property type="entry name" value="ARYLSULFATASE FAMILY MEMBER"/>
    <property type="match status" value="1"/>
</dbReference>
<evidence type="ECO:0000313" key="4">
    <source>
        <dbReference type="EMBL" id="MDY7232714.1"/>
    </source>
</evidence>
<name>A0ABU5HGX6_9BACT</name>
<organism evidence="4 5">
    <name type="scientific">Hyalangium rubrum</name>
    <dbReference type="NCBI Taxonomy" id="3103134"/>
    <lineage>
        <taxon>Bacteria</taxon>
        <taxon>Pseudomonadati</taxon>
        <taxon>Myxococcota</taxon>
        <taxon>Myxococcia</taxon>
        <taxon>Myxococcales</taxon>
        <taxon>Cystobacterineae</taxon>
        <taxon>Archangiaceae</taxon>
        <taxon>Hyalangium</taxon>
    </lineage>
</organism>
<keyword evidence="5" id="KW-1185">Reference proteome</keyword>
<dbReference type="InterPro" id="IPR050738">
    <property type="entry name" value="Sulfatase"/>
</dbReference>
<evidence type="ECO:0000256" key="2">
    <source>
        <dbReference type="ARBA" id="ARBA00022801"/>
    </source>
</evidence>
<dbReference type="SUPFAM" id="SSF53649">
    <property type="entry name" value="Alkaline phosphatase-like"/>
    <property type="match status" value="1"/>
</dbReference>
<keyword evidence="2" id="KW-0378">Hydrolase</keyword>
<dbReference type="PANTHER" id="PTHR42693:SF53">
    <property type="entry name" value="ENDO-4-O-SULFATASE"/>
    <property type="match status" value="1"/>
</dbReference>
<dbReference type="Gene3D" id="3.40.720.10">
    <property type="entry name" value="Alkaline Phosphatase, subunit A"/>
    <property type="match status" value="2"/>
</dbReference>
<dbReference type="RefSeq" id="WP_321551427.1">
    <property type="nucleotide sequence ID" value="NZ_JAXIVS010000022.1"/>
</dbReference>
<sequence>MSRQKPPSPPRNLLVIMVDQMRFPRFPYGSEGGFAEPLKELLGFQSLSANNPYASLFPGFVKMQRHGVVLRNHTIASSACIPSRTAIMTGQYGTRTGVTQTDGIFKSGDAAAFPWLKPDGIPTLGHWFRAAGFRTHYFGKWHVSNPPEHSLERYGFEDWELSYPEPHGSSPNNLGFYRDYGCADLACTFLRRKALALEVDRANANATWADPRKPAPAAEQAPWMAVVSFANPHDIATYPALPRAVDPDAKPVGPLHIPSQGTLSTKPSGGTFQFPLNPDGMDANCAKAPPPAARALGPDKPACQEDYAYKMGLALASKTGLGAVRQLQASGTSVANPEAAALGFTLASNIPFQLTEDPEASVAAFVQYYAYLHQVVDKHIARVLETLEEVGLHEDTLVVFMSDHGEYGGVHGLMMEKWHAAYQEALHVPVVFRHPYFNSDLLPRQVDALTSHVDMVPTLLGMFGVQGKALEQAREELRLHRVVPPFVGVDLSPVVRGDDSVVREPDGAEREGVLFATDDEITAPLPADGDPHSEQNLEAYAFFCKVVEVLRTGASSDLPASTKVPQVPSLAPGPVRQPNHIRCVRSGTWKLARYFDPSGIEADQWELYDLGSDPLESHNLLAVKGPFPEVASTVPASRREEITAAAVKLGALLTRYEKEKLAAWPEATHSP</sequence>
<proteinExistence type="inferred from homology"/>